<dbReference type="EMBL" id="CM042018">
    <property type="protein sequence ID" value="KAI3828722.1"/>
    <property type="molecule type" value="Genomic_DNA"/>
</dbReference>
<organism evidence="1 2">
    <name type="scientific">Smallanthus sonchifolius</name>
    <dbReference type="NCBI Taxonomy" id="185202"/>
    <lineage>
        <taxon>Eukaryota</taxon>
        <taxon>Viridiplantae</taxon>
        <taxon>Streptophyta</taxon>
        <taxon>Embryophyta</taxon>
        <taxon>Tracheophyta</taxon>
        <taxon>Spermatophyta</taxon>
        <taxon>Magnoliopsida</taxon>
        <taxon>eudicotyledons</taxon>
        <taxon>Gunneridae</taxon>
        <taxon>Pentapetalae</taxon>
        <taxon>asterids</taxon>
        <taxon>campanulids</taxon>
        <taxon>Asterales</taxon>
        <taxon>Asteraceae</taxon>
        <taxon>Asteroideae</taxon>
        <taxon>Heliantheae alliance</taxon>
        <taxon>Millerieae</taxon>
        <taxon>Smallanthus</taxon>
    </lineage>
</organism>
<accession>A0ACB9K8V2</accession>
<protein>
    <submittedName>
        <fullName evidence="1">Uncharacterized protein</fullName>
    </submittedName>
</protein>
<reference evidence="1 2" key="2">
    <citation type="journal article" date="2022" name="Mol. Ecol. Resour.">
        <title>The genomes of chicory, endive, great burdock and yacon provide insights into Asteraceae paleo-polyploidization history and plant inulin production.</title>
        <authorList>
            <person name="Fan W."/>
            <person name="Wang S."/>
            <person name="Wang H."/>
            <person name="Wang A."/>
            <person name="Jiang F."/>
            <person name="Liu H."/>
            <person name="Zhao H."/>
            <person name="Xu D."/>
            <person name="Zhang Y."/>
        </authorList>
    </citation>
    <scope>NUCLEOTIDE SEQUENCE [LARGE SCALE GENOMIC DNA]</scope>
    <source>
        <strain evidence="2">cv. Yunnan</strain>
        <tissue evidence="1">Leaves</tissue>
    </source>
</reference>
<proteinExistence type="predicted"/>
<evidence type="ECO:0000313" key="2">
    <source>
        <dbReference type="Proteomes" id="UP001056120"/>
    </source>
</evidence>
<sequence length="114" mass="12233">MDAKILPDCSCSNPSCCSARISARLFLLAVCFSMVVALFISLFEIPNKSILSVLVPIPKANKGLPNLVPQANVHYFDQGLHVPILISPLGRLDVAVLGRSEQLTGFGRVIKVAS</sequence>
<gene>
    <name evidence="1" type="ORF">L1987_02831</name>
</gene>
<name>A0ACB9K8V2_9ASTR</name>
<evidence type="ECO:0000313" key="1">
    <source>
        <dbReference type="EMBL" id="KAI3828722.1"/>
    </source>
</evidence>
<reference evidence="2" key="1">
    <citation type="journal article" date="2022" name="Mol. Ecol. Resour.">
        <title>The genomes of chicory, endive, great burdock and yacon provide insights into Asteraceae palaeo-polyploidization history and plant inulin production.</title>
        <authorList>
            <person name="Fan W."/>
            <person name="Wang S."/>
            <person name="Wang H."/>
            <person name="Wang A."/>
            <person name="Jiang F."/>
            <person name="Liu H."/>
            <person name="Zhao H."/>
            <person name="Xu D."/>
            <person name="Zhang Y."/>
        </authorList>
    </citation>
    <scope>NUCLEOTIDE SEQUENCE [LARGE SCALE GENOMIC DNA]</scope>
    <source>
        <strain evidence="2">cv. Yunnan</strain>
    </source>
</reference>
<dbReference type="Proteomes" id="UP001056120">
    <property type="component" value="Linkage Group LG01"/>
</dbReference>
<comment type="caution">
    <text evidence="1">The sequence shown here is derived from an EMBL/GenBank/DDBJ whole genome shotgun (WGS) entry which is preliminary data.</text>
</comment>
<keyword evidence="2" id="KW-1185">Reference proteome</keyword>